<organism evidence="5 6">
    <name type="scientific">Aureococcus anophagefferens</name>
    <name type="common">Harmful bloom alga</name>
    <dbReference type="NCBI Taxonomy" id="44056"/>
    <lineage>
        <taxon>Eukaryota</taxon>
        <taxon>Sar</taxon>
        <taxon>Stramenopiles</taxon>
        <taxon>Ochrophyta</taxon>
        <taxon>Pelagophyceae</taxon>
        <taxon>Pelagomonadales</taxon>
        <taxon>Pelagomonadaceae</taxon>
        <taxon>Aureococcus</taxon>
    </lineage>
</organism>
<dbReference type="InterPro" id="IPR000744">
    <property type="entry name" value="NSF_attach"/>
</dbReference>
<evidence type="ECO:0008006" key="7">
    <source>
        <dbReference type="Google" id="ProtNLM"/>
    </source>
</evidence>
<name>A0ABR1G4V5_AURAN</name>
<sequence length="354" mass="40627">MSSMGARRQLAEATRCADLALKVLKRFRVDNAPGMKYIEAREYYDRAARAFAAAGKPEYCADAFDKCADMSARLSRGATLEAVYFHVRCGELLEENDPTEACEHYADACDGCCDLGEWGTAAELRYRIAHLTEYADDAVGQDERVLALRGAADMYGAAAQRLNDETKHCRRRECTLEAARIEALELERYDKAADVFEKVATECLQDNLLQANATRLFFKSALCSLVAGENDLVRGKLEIFGDRFLEFGASPERQFLLDVNACIQREPLGDYDGFCDACYNFNTVRELDVWDLKMLKVLDDRMKDEYETHLYEEERRRARRARKEKKALEEKERQKRIARDEERRVRDKQSTDFL</sequence>
<evidence type="ECO:0000256" key="3">
    <source>
        <dbReference type="ARBA" id="ARBA00022927"/>
    </source>
</evidence>
<dbReference type="PRINTS" id="PR00448">
    <property type="entry name" value="NSFATTACHMNT"/>
</dbReference>
<protein>
    <recommendedName>
        <fullName evidence="7">Alpha-soluble NSF attachment protein</fullName>
    </recommendedName>
</protein>
<evidence type="ECO:0000256" key="1">
    <source>
        <dbReference type="ARBA" id="ARBA00010050"/>
    </source>
</evidence>
<dbReference type="Pfam" id="PF14938">
    <property type="entry name" value="SNAP"/>
    <property type="match status" value="1"/>
</dbReference>
<dbReference type="PANTHER" id="PTHR13768">
    <property type="entry name" value="SOLUBLE NSF ATTACHMENT PROTEIN SNAP"/>
    <property type="match status" value="1"/>
</dbReference>
<dbReference type="Proteomes" id="UP001363151">
    <property type="component" value="Unassembled WGS sequence"/>
</dbReference>
<evidence type="ECO:0000313" key="5">
    <source>
        <dbReference type="EMBL" id="KAK7248072.1"/>
    </source>
</evidence>
<dbReference type="InterPro" id="IPR011990">
    <property type="entry name" value="TPR-like_helical_dom_sf"/>
</dbReference>
<keyword evidence="6" id="KW-1185">Reference proteome</keyword>
<comment type="similarity">
    <text evidence="1">Belongs to the SNAP family.</text>
</comment>
<dbReference type="PANTHER" id="PTHR13768:SF8">
    <property type="entry name" value="ALPHA-SOLUBLE NSF ATTACHMENT PROTEIN"/>
    <property type="match status" value="1"/>
</dbReference>
<gene>
    <name evidence="5" type="ORF">SO694_0008710</name>
</gene>
<keyword evidence="3" id="KW-0653">Protein transport</keyword>
<feature type="compositionally biased region" description="Basic and acidic residues" evidence="4">
    <location>
        <begin position="326"/>
        <end position="354"/>
    </location>
</feature>
<evidence type="ECO:0000256" key="4">
    <source>
        <dbReference type="SAM" id="MobiDB-lite"/>
    </source>
</evidence>
<dbReference type="SUPFAM" id="SSF48452">
    <property type="entry name" value="TPR-like"/>
    <property type="match status" value="1"/>
</dbReference>
<feature type="region of interest" description="Disordered" evidence="4">
    <location>
        <begin position="322"/>
        <end position="354"/>
    </location>
</feature>
<reference evidence="5 6" key="1">
    <citation type="submission" date="2024-03" db="EMBL/GenBank/DDBJ databases">
        <title>Aureococcus anophagefferens CCMP1851 and Kratosvirus quantuckense: Draft genome of a second virus-susceptible host strain in the model system.</title>
        <authorList>
            <person name="Chase E."/>
            <person name="Truchon A.R."/>
            <person name="Schepens W."/>
            <person name="Wilhelm S.W."/>
        </authorList>
    </citation>
    <scope>NUCLEOTIDE SEQUENCE [LARGE SCALE GENOMIC DNA]</scope>
    <source>
        <strain evidence="5 6">CCMP1851</strain>
    </source>
</reference>
<keyword evidence="2" id="KW-0813">Transport</keyword>
<dbReference type="EMBL" id="JBBJCI010000121">
    <property type="protein sequence ID" value="KAK7248072.1"/>
    <property type="molecule type" value="Genomic_DNA"/>
</dbReference>
<proteinExistence type="inferred from homology"/>
<comment type="caution">
    <text evidence="5">The sequence shown here is derived from an EMBL/GenBank/DDBJ whole genome shotgun (WGS) entry which is preliminary data.</text>
</comment>
<accession>A0ABR1G4V5</accession>
<evidence type="ECO:0000256" key="2">
    <source>
        <dbReference type="ARBA" id="ARBA00022448"/>
    </source>
</evidence>
<evidence type="ECO:0000313" key="6">
    <source>
        <dbReference type="Proteomes" id="UP001363151"/>
    </source>
</evidence>
<dbReference type="Gene3D" id="1.25.40.10">
    <property type="entry name" value="Tetratricopeptide repeat domain"/>
    <property type="match status" value="1"/>
</dbReference>